<name>A0ABS2HUE7_9ACTN</name>
<sequence>MFERFTRGARATVKGAVAQAERAGADSVTEEHLLLALLEQEGGRAAFAVTALGLHDRRASLDAAFAEARRRGGLTRADTDALAGIGIDVGAIVSRVEGTHGEGALDTDRGGRRWWWSGHRPFAPGAKTVLENSLRVALGRGDRFIGEEHLLLALTAKPGVVADVLAEHGATYAAVQRALYGPDADGGDGGDEGDGGQGHALAG</sequence>
<dbReference type="SUPFAM" id="SSF81923">
    <property type="entry name" value="Double Clp-N motif"/>
    <property type="match status" value="2"/>
</dbReference>
<dbReference type="GO" id="GO:0008233">
    <property type="term" value="F:peptidase activity"/>
    <property type="evidence" value="ECO:0007669"/>
    <property type="project" value="UniProtKB-KW"/>
</dbReference>
<evidence type="ECO:0000259" key="3">
    <source>
        <dbReference type="PROSITE" id="PS51903"/>
    </source>
</evidence>
<gene>
    <name evidence="4" type="ORF">JS521_12465</name>
</gene>
<protein>
    <submittedName>
        <fullName evidence="4">Clp protease N-terminal domain-containing protein</fullName>
    </submittedName>
</protein>
<keyword evidence="1" id="KW-0677">Repeat</keyword>
<reference evidence="4 5" key="1">
    <citation type="submission" date="2021-02" db="EMBL/GenBank/DDBJ databases">
        <title>Genome Streptomyces sp. RHZ10.</title>
        <authorList>
            <person name="Besaury L."/>
        </authorList>
    </citation>
    <scope>NUCLEOTIDE SEQUENCE [LARGE SCALE GENOMIC DNA]</scope>
    <source>
        <strain evidence="4 5">RHZ10</strain>
    </source>
</reference>
<keyword evidence="4" id="KW-0645">Protease</keyword>
<keyword evidence="5" id="KW-1185">Reference proteome</keyword>
<evidence type="ECO:0000313" key="4">
    <source>
        <dbReference type="EMBL" id="MBM7054651.1"/>
    </source>
</evidence>
<evidence type="ECO:0000313" key="5">
    <source>
        <dbReference type="Proteomes" id="UP000712045"/>
    </source>
</evidence>
<dbReference type="Gene3D" id="1.10.1780.10">
    <property type="entry name" value="Clp, N-terminal domain"/>
    <property type="match status" value="1"/>
</dbReference>
<evidence type="ECO:0000256" key="1">
    <source>
        <dbReference type="PROSITE-ProRule" id="PRU01251"/>
    </source>
</evidence>
<feature type="compositionally biased region" description="Acidic residues" evidence="2">
    <location>
        <begin position="185"/>
        <end position="194"/>
    </location>
</feature>
<evidence type="ECO:0000256" key="2">
    <source>
        <dbReference type="SAM" id="MobiDB-lite"/>
    </source>
</evidence>
<feature type="domain" description="Clp R" evidence="3">
    <location>
        <begin position="2"/>
        <end position="187"/>
    </location>
</feature>
<dbReference type="RefSeq" id="WP_205082860.1">
    <property type="nucleotide sequence ID" value="NZ_JAFEUF010000047.1"/>
</dbReference>
<organism evidence="4 5">
    <name type="scientific">Streptomyces durocortorensis</name>
    <dbReference type="NCBI Taxonomy" id="2811104"/>
    <lineage>
        <taxon>Bacteria</taxon>
        <taxon>Bacillati</taxon>
        <taxon>Actinomycetota</taxon>
        <taxon>Actinomycetes</taxon>
        <taxon>Kitasatosporales</taxon>
        <taxon>Streptomycetaceae</taxon>
        <taxon>Streptomyces</taxon>
    </lineage>
</organism>
<accession>A0ABS2HUE7</accession>
<dbReference type="EMBL" id="JAFEUF010000047">
    <property type="protein sequence ID" value="MBM7054651.1"/>
    <property type="molecule type" value="Genomic_DNA"/>
</dbReference>
<dbReference type="InterPro" id="IPR004176">
    <property type="entry name" value="Clp_R_N"/>
</dbReference>
<dbReference type="Pfam" id="PF02861">
    <property type="entry name" value="Clp_N"/>
    <property type="match status" value="2"/>
</dbReference>
<dbReference type="Proteomes" id="UP000712045">
    <property type="component" value="Unassembled WGS sequence"/>
</dbReference>
<keyword evidence="4" id="KW-0378">Hydrolase</keyword>
<dbReference type="GO" id="GO:0006508">
    <property type="term" value="P:proteolysis"/>
    <property type="evidence" value="ECO:0007669"/>
    <property type="project" value="UniProtKB-KW"/>
</dbReference>
<feature type="region of interest" description="Disordered" evidence="2">
    <location>
        <begin position="183"/>
        <end position="203"/>
    </location>
</feature>
<dbReference type="PROSITE" id="PS51903">
    <property type="entry name" value="CLP_R"/>
    <property type="match status" value="1"/>
</dbReference>
<proteinExistence type="predicted"/>
<comment type="caution">
    <text evidence="4">The sequence shown here is derived from an EMBL/GenBank/DDBJ whole genome shotgun (WGS) entry which is preliminary data.</text>
</comment>
<dbReference type="InterPro" id="IPR036628">
    <property type="entry name" value="Clp_N_dom_sf"/>
</dbReference>